<organism evidence="1 2">
    <name type="scientific">Trichothecium roseum</name>
    <dbReference type="NCBI Taxonomy" id="47278"/>
    <lineage>
        <taxon>Eukaryota</taxon>
        <taxon>Fungi</taxon>
        <taxon>Dikarya</taxon>
        <taxon>Ascomycota</taxon>
        <taxon>Pezizomycotina</taxon>
        <taxon>Sordariomycetes</taxon>
        <taxon>Hypocreomycetidae</taxon>
        <taxon>Hypocreales</taxon>
        <taxon>Hypocreales incertae sedis</taxon>
        <taxon>Trichothecium</taxon>
    </lineage>
</organism>
<accession>A0ACC0VEH4</accession>
<evidence type="ECO:0000313" key="2">
    <source>
        <dbReference type="Proteomes" id="UP001163324"/>
    </source>
</evidence>
<comment type="caution">
    <text evidence="1">The sequence shown here is derived from an EMBL/GenBank/DDBJ whole genome shotgun (WGS) entry which is preliminary data.</text>
</comment>
<dbReference type="EMBL" id="CM047940">
    <property type="protein sequence ID" value="KAI9904513.1"/>
    <property type="molecule type" value="Genomic_DNA"/>
</dbReference>
<gene>
    <name evidence="1" type="ORF">N3K66_001042</name>
</gene>
<dbReference type="Proteomes" id="UP001163324">
    <property type="component" value="Chromosome 1"/>
</dbReference>
<name>A0ACC0VEH4_9HYPO</name>
<sequence>MVYCGKPSKGCSSCRERKVRCDQREPTCGQCEKRQQQCPGYRNLVDLMFRDESNHVIKKANKRTNDRGAVKKTTTTKPSRPSTTIGSKVASRIVPQLDPYPNVVPSSTSTSTQAPIPPPSDRTPPLSASSSTASFSARPSLDHTNTHYDGAIYNTEGGDTEPHRDILATSVLSLLTPKSGRSSPRSECSDDTIDIPESDLSRVIYYSPSRSIQERGTAFFFSRYVAVDFGCYQNYGFVYDVWKPPTSEAGKVDCVTASMMAVGLTGLSKVRRCSETMYQARRSYGTALQLTNAALQDPSEAIKDSTMLSILILSTYEFISGRTPQTMQAWQDHVNGAAALTRMRGTRPFKTKSGTRMFLMLCHSVLISCIQGGLPMPQSMLELRQELGLFTNIKNPTWRIVDPICRALQVRHDIKQGTLTDTDDIVARLVDVEDEFAKIVEEMPERWHYRCAQVLRPNSAVLGSWCHIYPGFAEATTWNGMRTMRILTQETILEQLCRSMARTPCPPMRHQTLLVKAMKMLELLGEAVIASVPQHFGIVSSRDAMPGHFSRPDFVPASRPPSRLVSACPIPSPKPERRSSFESLSPVSTPRPTLLDPTQSDDGRSDAERFMTLASASNTIVWPLYTLGMSSSCTRETRQYIIDRLGAIHMETGLEQARSVRALLESKGEIMPWESICISTESLPQIQDNEFPTMV</sequence>
<keyword evidence="2" id="KW-1185">Reference proteome</keyword>
<protein>
    <submittedName>
        <fullName evidence="1">Uncharacterized protein</fullName>
    </submittedName>
</protein>
<reference evidence="1" key="1">
    <citation type="submission" date="2022-10" db="EMBL/GenBank/DDBJ databases">
        <title>Complete Genome of Trichothecium roseum strain YXFP-22015, a Plant Pathogen Isolated from Citrus.</title>
        <authorList>
            <person name="Wang Y."/>
            <person name="Zhu L."/>
        </authorList>
    </citation>
    <scope>NUCLEOTIDE SEQUENCE</scope>
    <source>
        <strain evidence="1">YXFP-22015</strain>
    </source>
</reference>
<evidence type="ECO:0000313" key="1">
    <source>
        <dbReference type="EMBL" id="KAI9904513.1"/>
    </source>
</evidence>
<proteinExistence type="predicted"/>